<sequence>MSVEVAALRVGGSVAQLAVGRWLAGHTTRDAAGKDLVELIKTGLPDEIKRRRVQRQLDVMAESVAERILTFAGHEFRGLDDGDREATLHEVTRTLEGADLSDEALFAADVDPVKLARGLRSRMPSRRAEFELGEAGARLYEVTLDECCDCLARIIVHLPQFGARASVETLGRLSGLSDQVASVLARLPVRTLDAPEGESEDDEFTRRYLASISESLDTLELFGVRFERFTRPQTTLSVAYISLNVSDERRRVSRPKAAQAVPINEWQDETAPSTVRVEAALADKRLMLLRGEAGGGKSTLLRWLAITAARGSFNGSLDDWNGCVPFLIKLRSHAGGSLPRPEEFIDDAAGNLAGIMPRGWAHRRLASGRALLLVDGVDEVTTAQRQAVRSWLKDLVAQFRDIRIVVTSRPAAAGYDWLRAEGFGTAFLEQLGPADVRKLVRHWYNAVRDCPDLPCPPERLPSYEARLLARLEAAPALRTLASSPLLAAMLCALNLDREALPRNRMGLYGAALDMLLETRDIKRGIPSTLERDQKIRILQDIAWHLSTSARVELPKAMVERLVADRLAAMPQVRVPPGTVLDELLQRSGVLREPVPGRIDFVHRTVQEYLTAKQAADLGDMDLLVRYAHRDTWRETVIMAAGHANEPLRRELLTGILDRARAEKRRARVLKLVAVACLETLPAVPDDLRADLDQCLDDLIPPRDDASARSLATAGEPVLARLPESLDGLNWTSASATIQTACLINGPGALDVLARYASESNSRRQGRLAEAWNYFDPDDFAERVLSRYPPGAELQVNRSPRQLRSLDRVPPLSHLIVSLERIDDFEFLAAHAQTLRGLTLFGDASLADLSLLPPLPALRVLSIGTPHLSDLGFLDDLPRLDRVYLSDCDQVTDYSPLARQTELTTLWLSHPTQLRTLTSLPPIGALETLALTSTNLAEGLAEIRAAVPGLRGLYASSSEWVGSLRPLTGLPLTELYVAYCPHVTDFDVLGTLPTLDTLDLSGTRVDDLEPLQSLTKLRRLFLNGCDRVSDLRPLASLPNLKALRLHGAAPGLDLSPLADNRGLDIIISAGQEVRGAERFGRRLKFA</sequence>
<dbReference type="InterPro" id="IPR001611">
    <property type="entry name" value="Leu-rich_rpt"/>
</dbReference>
<evidence type="ECO:0000256" key="1">
    <source>
        <dbReference type="ARBA" id="ARBA00022741"/>
    </source>
</evidence>
<dbReference type="Proteomes" id="UP000274601">
    <property type="component" value="Unassembled WGS sequence"/>
</dbReference>
<dbReference type="InterPro" id="IPR054547">
    <property type="entry name" value="NNH1"/>
</dbReference>
<dbReference type="Pfam" id="PF22733">
    <property type="entry name" value="NNH1"/>
    <property type="match status" value="1"/>
</dbReference>
<accession>A0A495QMX5</accession>
<dbReference type="InterPro" id="IPR032675">
    <property type="entry name" value="LRR_dom_sf"/>
</dbReference>
<dbReference type="PANTHER" id="PTHR46844">
    <property type="entry name" value="SLR5058 PROTEIN"/>
    <property type="match status" value="1"/>
</dbReference>
<dbReference type="EMBL" id="RBWU01000003">
    <property type="protein sequence ID" value="RKS74335.1"/>
    <property type="molecule type" value="Genomic_DNA"/>
</dbReference>
<keyword evidence="1" id="KW-0547">Nucleotide-binding</keyword>
<dbReference type="PROSITE" id="PS51450">
    <property type="entry name" value="LRR"/>
    <property type="match status" value="1"/>
</dbReference>
<dbReference type="Pfam" id="PF05729">
    <property type="entry name" value="NACHT"/>
    <property type="match status" value="1"/>
</dbReference>
<keyword evidence="5" id="KW-1185">Reference proteome</keyword>
<proteinExistence type="predicted"/>
<dbReference type="PANTHER" id="PTHR46844:SF1">
    <property type="entry name" value="SLR5058 PROTEIN"/>
    <property type="match status" value="1"/>
</dbReference>
<dbReference type="GO" id="GO:0005524">
    <property type="term" value="F:ATP binding"/>
    <property type="evidence" value="ECO:0007669"/>
    <property type="project" value="UniProtKB-KW"/>
</dbReference>
<protein>
    <submittedName>
        <fullName evidence="4">NACHT domain-containing protein</fullName>
    </submittedName>
</protein>
<dbReference type="InterPro" id="IPR027417">
    <property type="entry name" value="P-loop_NTPase"/>
</dbReference>
<dbReference type="Gene3D" id="3.40.50.300">
    <property type="entry name" value="P-loop containing nucleotide triphosphate hydrolases"/>
    <property type="match status" value="1"/>
</dbReference>
<comment type="caution">
    <text evidence="4">The sequence shown here is derived from an EMBL/GenBank/DDBJ whole genome shotgun (WGS) entry which is preliminary data.</text>
</comment>
<name>A0A495QMX5_9ACTN</name>
<dbReference type="RefSeq" id="WP_121434794.1">
    <property type="nucleotide sequence ID" value="NZ_RBWU01000003.1"/>
</dbReference>
<dbReference type="SUPFAM" id="SSF52540">
    <property type="entry name" value="P-loop containing nucleoside triphosphate hydrolases"/>
    <property type="match status" value="1"/>
</dbReference>
<gene>
    <name evidence="4" type="ORF">BZB76_2846</name>
</gene>
<dbReference type="OrthoDB" id="135105at2"/>
<dbReference type="InterPro" id="IPR007111">
    <property type="entry name" value="NACHT_NTPase"/>
</dbReference>
<dbReference type="AlphaFoldDB" id="A0A495QMX5"/>
<dbReference type="Gene3D" id="3.80.10.10">
    <property type="entry name" value="Ribonuclease Inhibitor"/>
    <property type="match status" value="1"/>
</dbReference>
<keyword evidence="2" id="KW-0067">ATP-binding</keyword>
<evidence type="ECO:0000313" key="4">
    <source>
        <dbReference type="EMBL" id="RKS74335.1"/>
    </source>
</evidence>
<dbReference type="SUPFAM" id="SSF52058">
    <property type="entry name" value="L domain-like"/>
    <property type="match status" value="1"/>
</dbReference>
<evidence type="ECO:0000259" key="3">
    <source>
        <dbReference type="PROSITE" id="PS50837"/>
    </source>
</evidence>
<organism evidence="4 5">
    <name type="scientific">Actinomadura pelletieri DSM 43383</name>
    <dbReference type="NCBI Taxonomy" id="1120940"/>
    <lineage>
        <taxon>Bacteria</taxon>
        <taxon>Bacillati</taxon>
        <taxon>Actinomycetota</taxon>
        <taxon>Actinomycetes</taxon>
        <taxon>Streptosporangiales</taxon>
        <taxon>Thermomonosporaceae</taxon>
        <taxon>Actinomadura</taxon>
    </lineage>
</organism>
<evidence type="ECO:0000256" key="2">
    <source>
        <dbReference type="ARBA" id="ARBA00022840"/>
    </source>
</evidence>
<dbReference type="PROSITE" id="PS50837">
    <property type="entry name" value="NACHT"/>
    <property type="match status" value="1"/>
</dbReference>
<feature type="domain" description="NACHT" evidence="3">
    <location>
        <begin position="285"/>
        <end position="412"/>
    </location>
</feature>
<evidence type="ECO:0000313" key="5">
    <source>
        <dbReference type="Proteomes" id="UP000274601"/>
    </source>
</evidence>
<reference evidence="4 5" key="1">
    <citation type="submission" date="2018-10" db="EMBL/GenBank/DDBJ databases">
        <title>Genomic Encyclopedia of Archaeal and Bacterial Type Strains, Phase II (KMG-II): from individual species to whole genera.</title>
        <authorList>
            <person name="Goeker M."/>
        </authorList>
    </citation>
    <scope>NUCLEOTIDE SEQUENCE [LARGE SCALE GENOMIC DNA]</scope>
    <source>
        <strain evidence="4 5">DSM 43383</strain>
    </source>
</reference>